<feature type="chain" id="PRO_5036487863" evidence="2">
    <location>
        <begin position="23"/>
        <end position="1624"/>
    </location>
</feature>
<feature type="region of interest" description="Disordered" evidence="1">
    <location>
        <begin position="631"/>
        <end position="659"/>
    </location>
</feature>
<keyword evidence="4" id="KW-1185">Reference proteome</keyword>
<dbReference type="Proteomes" id="UP000887116">
    <property type="component" value="Unassembled WGS sequence"/>
</dbReference>
<accession>A0A8X6FU47</accession>
<feature type="region of interest" description="Disordered" evidence="1">
    <location>
        <begin position="1591"/>
        <end position="1624"/>
    </location>
</feature>
<feature type="signal peptide" evidence="2">
    <location>
        <begin position="1"/>
        <end position="22"/>
    </location>
</feature>
<evidence type="ECO:0000256" key="2">
    <source>
        <dbReference type="SAM" id="SignalP"/>
    </source>
</evidence>
<dbReference type="OrthoDB" id="6431896at2759"/>
<proteinExistence type="predicted"/>
<feature type="compositionally biased region" description="Basic and acidic residues" evidence="1">
    <location>
        <begin position="1610"/>
        <end position="1624"/>
    </location>
</feature>
<feature type="region of interest" description="Disordered" evidence="1">
    <location>
        <begin position="913"/>
        <end position="932"/>
    </location>
</feature>
<evidence type="ECO:0000313" key="4">
    <source>
        <dbReference type="Proteomes" id="UP000887116"/>
    </source>
</evidence>
<name>A0A8X6FU47_TRICU</name>
<comment type="caution">
    <text evidence="3">The sequence shown here is derived from an EMBL/GenBank/DDBJ whole genome shotgun (WGS) entry which is preliminary data.</text>
</comment>
<evidence type="ECO:0000256" key="1">
    <source>
        <dbReference type="SAM" id="MobiDB-lite"/>
    </source>
</evidence>
<feature type="compositionally biased region" description="Basic and acidic residues" evidence="1">
    <location>
        <begin position="671"/>
        <end position="685"/>
    </location>
</feature>
<organism evidence="3 4">
    <name type="scientific">Trichonephila clavata</name>
    <name type="common">Joro spider</name>
    <name type="synonym">Nephila clavata</name>
    <dbReference type="NCBI Taxonomy" id="2740835"/>
    <lineage>
        <taxon>Eukaryota</taxon>
        <taxon>Metazoa</taxon>
        <taxon>Ecdysozoa</taxon>
        <taxon>Arthropoda</taxon>
        <taxon>Chelicerata</taxon>
        <taxon>Arachnida</taxon>
        <taxon>Araneae</taxon>
        <taxon>Araneomorphae</taxon>
        <taxon>Entelegynae</taxon>
        <taxon>Araneoidea</taxon>
        <taxon>Nephilidae</taxon>
        <taxon>Trichonephila</taxon>
    </lineage>
</organism>
<feature type="region of interest" description="Disordered" evidence="1">
    <location>
        <begin position="699"/>
        <end position="719"/>
    </location>
</feature>
<protein>
    <submittedName>
        <fullName evidence="3">Uncharacterized protein</fullName>
    </submittedName>
</protein>
<keyword evidence="2" id="KW-0732">Signal</keyword>
<feature type="region of interest" description="Disordered" evidence="1">
    <location>
        <begin position="671"/>
        <end position="690"/>
    </location>
</feature>
<gene>
    <name evidence="3" type="primary">AVEN_165344_1</name>
    <name evidence="3" type="ORF">TNCT_104531</name>
</gene>
<sequence length="1624" mass="186108">MPKIRRVMCFFILRYLIHVIKCEKKSSDADDFGPIPTRHETKWSQFFIIGSQNTGKQNSNGYFYHINPNHSSGHQILPFNRYTRDPTLADQEGSSMFDQRNSNAKLQNFNPRQRFQDHLHVRTFQENFQRIVPATRSNSYLNYDLQDSTQANPERESNIATTFEYLRTTSAPLIKINNKSKKYTELSNQNIGHRKVNTESSHIFPNQQTGFQLKEKDTNFRRAPVILNEKRSSKPLPFNNSTDFLRIFNFQNVPSASPVPVNKRINRHRELSDENINHQNAKIEFTRLSQNPQAKLQLEEKDTTSRYASVILKEKKPCISFSCISNLTDFSRIKKISGRRNISQIVFTNNNSRPMVSLTAKETENEPEIVFLRNAPRSSLKNTNTAQSVQPVSNSNVKISLKYGTNLKFHKNDTKLEDNIQPYLATRNSHKFGSKKFSSTNPNENITDNLAKTAPFQNKSPRYDFTTSASERPLTSITDLLFYPRSSTVIESPEFDKLEESPNFFDPSTEPTFGQRIKSTNQFSKSNVNRGTFDQKQTTLDSFKTNNQFSPFSDKFENNLKRQQYEQSLAELNRTIFSLFWNSERLPVHKDSDALVLKNDAKLKNIKENREINSTNSEIKNDALKKSPEFQLFVNPENNDKKAKTHSTGDELYESEDNFEKINIMNHTAKEETEKHNENSNDNVDRQPQSYSFQSYRTPNLEVERENNPSQSSSLEQPADYDYHKAHSKPTDRTKYESNSPLTRYIKDSKDTVLKLKVHLLPLSKNETSGKSDSESKSETIHHLHVFTNVFEKFPPYQIQSYYAPVQQYYIPPSHYHYPKYSYIPIPHSKNQNQFTLIAPSLQEWKQHELTKIVKPVVKKEEPLTTHLDNHFTNSFPFSKNAEKTEPITEAVTIPSFEDKSSRVLRTTNKKLEKVREKEESDPTAATLSSGSHNQMFHFGLSGSFKPIINIIGAKVSGEVNTEGKKFRNEYHTETGNYPTDEIPTTYSKVKNDKISTSHSLEEDLSHLVTDNATSETSDMIKSEMNSYFATKISTIAKQQNDLPRNLSSNKIAAFQFMYPKYMNSTIFTNKLPVTNTTTSSLHYTSTMNPEETLLSFGIRSPQANIQKRNKTELPFQERAINLFENITQLHDSSVLEMININQTKCAHNTFLSTTNDNSTNPTHLRKKELELAEYNSSTLNSQSIVNVIRNESDEIRCMKDTAADVENSTIHDDIEQSINETNKMFKITSPIENIQDEIEFAATTPMNAFQKDAEFTTRADEITTLFMTTTFPDDYSKTQENTVNNAPSINTTVLPDESMFNYNNGTDLNEAYIIINSTEYIVLENASNYVTASTFTENLNMQLDKTGIHPYNENKSIEKINETEYSSNFEKKSNITNENLFKQTTGIEHSEIEDEFRSKALKDFSSSERIIVTNKTEQKDSIHDNRTAQETDTLNISVDINTNRNQSLSNTSLDQLKNSSPKAILEISNDKNPATERDEILSKIKNDYFLEKNDSTHTIEKDKYIKREMMDSLTKLTEKLISSENSSIEISKAITDVKSQNISNFKDSQKGAKEVDSKTFINLFSNLPRVQNTGATEAYELLTELNTLATSASDSTNKSEKVSSYSSTDSHDNSKNKKDLLVP</sequence>
<evidence type="ECO:0000313" key="3">
    <source>
        <dbReference type="EMBL" id="GFQ87374.1"/>
    </source>
</evidence>
<reference evidence="3" key="1">
    <citation type="submission" date="2020-07" db="EMBL/GenBank/DDBJ databases">
        <title>Multicomponent nature underlies the extraordinary mechanical properties of spider dragline silk.</title>
        <authorList>
            <person name="Kono N."/>
            <person name="Nakamura H."/>
            <person name="Mori M."/>
            <person name="Yoshida Y."/>
            <person name="Ohtoshi R."/>
            <person name="Malay A.D."/>
            <person name="Moran D.A.P."/>
            <person name="Tomita M."/>
            <person name="Numata K."/>
            <person name="Arakawa K."/>
        </authorList>
    </citation>
    <scope>NUCLEOTIDE SEQUENCE</scope>
</reference>
<dbReference type="EMBL" id="BMAO01003385">
    <property type="protein sequence ID" value="GFQ87374.1"/>
    <property type="molecule type" value="Genomic_DNA"/>
</dbReference>